<dbReference type="EMBL" id="QKYT01000165">
    <property type="protein sequence ID" value="RIA90992.1"/>
    <property type="molecule type" value="Genomic_DNA"/>
</dbReference>
<dbReference type="SUPFAM" id="SSF54695">
    <property type="entry name" value="POZ domain"/>
    <property type="match status" value="1"/>
</dbReference>
<sequence length="431" mass="50213">MRQIKDTAINASQRSQKEYVGNLAYDVEWGQVKGPSSSFSIGKTPANLSTKTKEISTVSSRLLRTEYSKILEIGELHDTEILVGKEPEIRTFYLHSFILKFCSPYFRDKLLSDQVKFENNIYKFRKPNTAVKIFDILINIYIFDELELENNSIIINVVFLITADELCFSDLCNFIEKYLLKDEELLKKNFILIQNVAKYHSKFKKLSQFYKDTFEQDPSLIFKASDFTSIKKENLLVILSKKNHSLKPIEVWGKLLEWAIGQTDELPSDITKWTANNILTCKTLIRKFIPYVNFIEIDSCSFFLKIKPLKDLFDDKVYIKILENYSFNNIDIGSKIIDFNLVCLLVKLIKYIENMNFMEFIMANVNLYKFKLLVRGSENGFDCKSFHKYCDNKGPTITIAKVKMKFLEDLFHAIGNLRDIVILLNQVLSFL</sequence>
<reference evidence="2 3" key="1">
    <citation type="submission" date="2018-06" db="EMBL/GenBank/DDBJ databases">
        <title>Comparative genomics reveals the genomic features of Rhizophagus irregularis, R. cerebriforme, R. diaphanum and Gigaspora rosea, and their symbiotic lifestyle signature.</title>
        <authorList>
            <person name="Morin E."/>
            <person name="San Clemente H."/>
            <person name="Chen E.C.H."/>
            <person name="De La Providencia I."/>
            <person name="Hainaut M."/>
            <person name="Kuo A."/>
            <person name="Kohler A."/>
            <person name="Murat C."/>
            <person name="Tang N."/>
            <person name="Roy S."/>
            <person name="Loubradou J."/>
            <person name="Henrissat B."/>
            <person name="Grigoriev I.V."/>
            <person name="Corradi N."/>
            <person name="Roux C."/>
            <person name="Martin F.M."/>
        </authorList>
    </citation>
    <scope>NUCLEOTIDE SEQUENCE [LARGE SCALE GENOMIC DNA]</scope>
    <source>
        <strain evidence="2 3">DAOM 227022</strain>
    </source>
</reference>
<dbReference type="AlphaFoldDB" id="A0A397SZH7"/>
<dbReference type="InterPro" id="IPR011333">
    <property type="entry name" value="SKP1/BTB/POZ_sf"/>
</dbReference>
<protein>
    <recommendedName>
        <fullName evidence="1">BTB domain-containing protein</fullName>
    </recommendedName>
</protein>
<dbReference type="STRING" id="658196.A0A397SZH7"/>
<gene>
    <name evidence="2" type="ORF">C1645_822662</name>
</gene>
<dbReference type="CDD" id="cd18186">
    <property type="entry name" value="BTB_POZ_ZBTB_KLHL-like"/>
    <property type="match status" value="1"/>
</dbReference>
<name>A0A397SZH7_9GLOM</name>
<evidence type="ECO:0000313" key="2">
    <source>
        <dbReference type="EMBL" id="RIA90992.1"/>
    </source>
</evidence>
<dbReference type="PROSITE" id="PS50097">
    <property type="entry name" value="BTB"/>
    <property type="match status" value="1"/>
</dbReference>
<evidence type="ECO:0000259" key="1">
    <source>
        <dbReference type="PROSITE" id="PS50097"/>
    </source>
</evidence>
<dbReference type="InterPro" id="IPR000210">
    <property type="entry name" value="BTB/POZ_dom"/>
</dbReference>
<dbReference type="Gene3D" id="3.30.710.10">
    <property type="entry name" value="Potassium Channel Kv1.1, Chain A"/>
    <property type="match status" value="1"/>
</dbReference>
<evidence type="ECO:0000313" key="3">
    <source>
        <dbReference type="Proteomes" id="UP000265703"/>
    </source>
</evidence>
<dbReference type="Proteomes" id="UP000265703">
    <property type="component" value="Unassembled WGS sequence"/>
</dbReference>
<organism evidence="2 3">
    <name type="scientific">Glomus cerebriforme</name>
    <dbReference type="NCBI Taxonomy" id="658196"/>
    <lineage>
        <taxon>Eukaryota</taxon>
        <taxon>Fungi</taxon>
        <taxon>Fungi incertae sedis</taxon>
        <taxon>Mucoromycota</taxon>
        <taxon>Glomeromycotina</taxon>
        <taxon>Glomeromycetes</taxon>
        <taxon>Glomerales</taxon>
        <taxon>Glomeraceae</taxon>
        <taxon>Glomus</taxon>
    </lineage>
</organism>
<dbReference type="OrthoDB" id="6359816at2759"/>
<keyword evidence="3" id="KW-1185">Reference proteome</keyword>
<proteinExistence type="predicted"/>
<accession>A0A397SZH7</accession>
<comment type="caution">
    <text evidence="2">The sequence shown here is derived from an EMBL/GenBank/DDBJ whole genome shotgun (WGS) entry which is preliminary data.</text>
</comment>
<feature type="domain" description="BTB" evidence="1">
    <location>
        <begin position="77"/>
        <end position="150"/>
    </location>
</feature>
<dbReference type="Pfam" id="PF00651">
    <property type="entry name" value="BTB"/>
    <property type="match status" value="1"/>
</dbReference>